<sequence>MRFEILALALIVGGCTWAFRFFPTKADLSGIKPDGILARFLASTGPAAIATLFVASALPMLTADVPVPLGLGTAAVLAVFASTRSVVMATLAGSVGYGLAVWLL</sequence>
<keyword evidence="1" id="KW-0472">Membrane</keyword>
<organism evidence="2 3">
    <name type="scientific">Cypionkella aquatica</name>
    <dbReference type="NCBI Taxonomy" id="1756042"/>
    <lineage>
        <taxon>Bacteria</taxon>
        <taxon>Pseudomonadati</taxon>
        <taxon>Pseudomonadota</taxon>
        <taxon>Alphaproteobacteria</taxon>
        <taxon>Rhodobacterales</taxon>
        <taxon>Paracoccaceae</taxon>
        <taxon>Cypionkella</taxon>
    </lineage>
</organism>
<evidence type="ECO:0000313" key="3">
    <source>
        <dbReference type="Proteomes" id="UP001157355"/>
    </source>
</evidence>
<keyword evidence="1" id="KW-1133">Transmembrane helix</keyword>
<keyword evidence="3" id="KW-1185">Reference proteome</keyword>
<evidence type="ECO:0000256" key="1">
    <source>
        <dbReference type="SAM" id="Phobius"/>
    </source>
</evidence>
<gene>
    <name evidence="2" type="ORF">GCM10010873_17340</name>
</gene>
<reference evidence="2 3" key="1">
    <citation type="journal article" date="2014" name="Int. J. Syst. Evol. Microbiol.">
        <title>Complete genome sequence of Corynebacterium casei LMG S-19264T (=DSM 44701T), isolated from a smear-ripened cheese.</title>
        <authorList>
            <consortium name="US DOE Joint Genome Institute (JGI-PGF)"/>
            <person name="Walter F."/>
            <person name="Albersmeier A."/>
            <person name="Kalinowski J."/>
            <person name="Ruckert C."/>
        </authorList>
    </citation>
    <scope>NUCLEOTIDE SEQUENCE [LARGE SCALE GENOMIC DNA]</scope>
    <source>
        <strain evidence="2 3">NBRC 111766</strain>
    </source>
</reference>
<evidence type="ECO:0000313" key="2">
    <source>
        <dbReference type="EMBL" id="GLS86760.1"/>
    </source>
</evidence>
<accession>A0AA37TVT0</accession>
<feature type="transmembrane region" description="Helical" evidence="1">
    <location>
        <begin position="36"/>
        <end position="54"/>
    </location>
</feature>
<comment type="caution">
    <text evidence="2">The sequence shown here is derived from an EMBL/GenBank/DDBJ whole genome shotgun (WGS) entry which is preliminary data.</text>
</comment>
<dbReference type="Pfam" id="PF05437">
    <property type="entry name" value="AzlD"/>
    <property type="match status" value="1"/>
</dbReference>
<feature type="transmembrane region" description="Helical" evidence="1">
    <location>
        <begin position="61"/>
        <end position="80"/>
    </location>
</feature>
<dbReference type="EMBL" id="BSPP01000007">
    <property type="protein sequence ID" value="GLS86760.1"/>
    <property type="molecule type" value="Genomic_DNA"/>
</dbReference>
<dbReference type="Proteomes" id="UP001157355">
    <property type="component" value="Unassembled WGS sequence"/>
</dbReference>
<dbReference type="AlphaFoldDB" id="A0AA37TVT0"/>
<proteinExistence type="predicted"/>
<protein>
    <submittedName>
        <fullName evidence="2">Uncharacterized protein</fullName>
    </submittedName>
</protein>
<keyword evidence="1" id="KW-0812">Transmembrane</keyword>
<dbReference type="RefSeq" id="WP_284324955.1">
    <property type="nucleotide sequence ID" value="NZ_BSPP01000007.1"/>
</dbReference>
<name>A0AA37TVT0_9RHOB</name>
<dbReference type="PROSITE" id="PS51257">
    <property type="entry name" value="PROKAR_LIPOPROTEIN"/>
    <property type="match status" value="1"/>
</dbReference>
<dbReference type="InterPro" id="IPR008407">
    <property type="entry name" value="Brnchd-chn_aa_trnsp_AzlD"/>
</dbReference>